<dbReference type="InterPro" id="IPR013083">
    <property type="entry name" value="Znf_RING/FYVE/PHD"/>
</dbReference>
<feature type="region of interest" description="Disordered" evidence="24">
    <location>
        <begin position="684"/>
        <end position="730"/>
    </location>
</feature>
<protein>
    <recommendedName>
        <fullName evidence="16">Phosphatidylinositol-3,5-bisphosphate 3-phosphatase</fullName>
        <ecNumber evidence="4">2.7.11.22</ecNumber>
        <ecNumber evidence="5">3.1.3.95</ecNumber>
    </recommendedName>
</protein>
<dbReference type="InterPro" id="IPR011009">
    <property type="entry name" value="Kinase-like_dom_sf"/>
</dbReference>
<comment type="catalytic activity">
    <reaction evidence="18">
        <text>L-seryl-[protein] + ATP = O-phospho-L-seryl-[protein] + ADP + H(+)</text>
        <dbReference type="Rhea" id="RHEA:17989"/>
        <dbReference type="Rhea" id="RHEA-COMP:9863"/>
        <dbReference type="Rhea" id="RHEA-COMP:11604"/>
        <dbReference type="ChEBI" id="CHEBI:15378"/>
        <dbReference type="ChEBI" id="CHEBI:29999"/>
        <dbReference type="ChEBI" id="CHEBI:30616"/>
        <dbReference type="ChEBI" id="CHEBI:83421"/>
        <dbReference type="ChEBI" id="CHEBI:456216"/>
        <dbReference type="EC" id="2.7.11.22"/>
    </reaction>
</comment>
<dbReference type="Gene3D" id="3.30.200.20">
    <property type="entry name" value="Phosphorylase Kinase, domain 1"/>
    <property type="match status" value="1"/>
</dbReference>
<dbReference type="PROSITE" id="PS00107">
    <property type="entry name" value="PROTEIN_KINASE_ATP"/>
    <property type="match status" value="1"/>
</dbReference>
<dbReference type="PROSITE" id="PS50011">
    <property type="entry name" value="PROTEIN_KINASE_DOM"/>
    <property type="match status" value="1"/>
</dbReference>
<dbReference type="Proteomes" id="UP000271087">
    <property type="component" value="Unassembled WGS sequence"/>
</dbReference>
<evidence type="ECO:0000256" key="14">
    <source>
        <dbReference type="ARBA" id="ARBA00022840"/>
    </source>
</evidence>
<dbReference type="InterPro" id="IPR017455">
    <property type="entry name" value="Znf_FYVE-rel"/>
</dbReference>
<evidence type="ECO:0000256" key="19">
    <source>
        <dbReference type="PIRSR" id="PIRSR630564-1"/>
    </source>
</evidence>
<evidence type="ECO:0000256" key="18">
    <source>
        <dbReference type="ARBA" id="ARBA00048367"/>
    </source>
</evidence>
<keyword evidence="6" id="KW-0723">Serine/threonine-protein kinase</keyword>
<keyword evidence="15" id="KW-0472">Membrane</keyword>
<comment type="catalytic activity">
    <reaction evidence="17">
        <text>L-threonyl-[protein] + ATP = O-phospho-L-threonyl-[protein] + ADP + H(+)</text>
        <dbReference type="Rhea" id="RHEA:46608"/>
        <dbReference type="Rhea" id="RHEA-COMP:11060"/>
        <dbReference type="Rhea" id="RHEA-COMP:11605"/>
        <dbReference type="ChEBI" id="CHEBI:15378"/>
        <dbReference type="ChEBI" id="CHEBI:30013"/>
        <dbReference type="ChEBI" id="CHEBI:30616"/>
        <dbReference type="ChEBI" id="CHEBI:61977"/>
        <dbReference type="ChEBI" id="CHEBI:456216"/>
        <dbReference type="EC" id="2.7.11.22"/>
    </reaction>
</comment>
<feature type="binding site" evidence="20">
    <location>
        <begin position="421"/>
        <end position="422"/>
    </location>
    <ligand>
        <name>substrate</name>
    </ligand>
</feature>
<dbReference type="SUPFAM" id="SSF57903">
    <property type="entry name" value="FYVE/PHD zinc finger"/>
    <property type="match status" value="1"/>
</dbReference>
<keyword evidence="10 21" id="KW-0863">Zinc-finger</keyword>
<evidence type="ECO:0000256" key="9">
    <source>
        <dbReference type="ARBA" id="ARBA00022741"/>
    </source>
</evidence>
<dbReference type="Gene3D" id="1.10.510.10">
    <property type="entry name" value="Transferase(Phosphotransferase) domain 1"/>
    <property type="match status" value="1"/>
</dbReference>
<dbReference type="InterPro" id="IPR029021">
    <property type="entry name" value="Prot-tyrosine_phosphatase-like"/>
</dbReference>
<comment type="subcellular location">
    <subcellularLocation>
        <location evidence="1">Membrane</location>
    </subcellularLocation>
</comment>
<evidence type="ECO:0000256" key="1">
    <source>
        <dbReference type="ARBA" id="ARBA00004370"/>
    </source>
</evidence>
<dbReference type="STRING" id="42157.A0A182E4I5"/>
<evidence type="ECO:0000256" key="17">
    <source>
        <dbReference type="ARBA" id="ARBA00047811"/>
    </source>
</evidence>
<dbReference type="Pfam" id="PF01363">
    <property type="entry name" value="FYVE"/>
    <property type="match status" value="1"/>
</dbReference>
<dbReference type="Pfam" id="PF00069">
    <property type="entry name" value="Pkinase"/>
    <property type="match status" value="2"/>
</dbReference>
<dbReference type="GO" id="GO:0052629">
    <property type="term" value="F:phosphatidylinositol-3,5-bisphosphate 3-phosphatase activity"/>
    <property type="evidence" value="ECO:0007669"/>
    <property type="project" value="UniProtKB-EC"/>
</dbReference>
<dbReference type="CDD" id="cd14507">
    <property type="entry name" value="PTP-MTM-like"/>
    <property type="match status" value="1"/>
</dbReference>
<dbReference type="GO" id="GO:0005524">
    <property type="term" value="F:ATP binding"/>
    <property type="evidence" value="ECO:0007669"/>
    <property type="project" value="UniProtKB-UniRule"/>
</dbReference>
<dbReference type="Pfam" id="PF06602">
    <property type="entry name" value="Myotub-related"/>
    <property type="match status" value="1"/>
</dbReference>
<sequence length="1337" mass="151058">MNGRVCLRGSARMLYMWVGNISSRLPVCWYQRRRCRIYSPPLGNIAVSDTTTVAVVIAPRIEHPESWSMPAASEAIPIRVPAGTQLGEDGFVPCGVVIDNDSFPLESVEDPPYFLDMSHYSQSVEDDNGPSAATIFAQHVEISETLPVGALPGESLESTMDTGSGTVYITNYRIVILDRVKNALAIIPLLSVDTVEFWSGDPYGIQITCKFGRICRLRCASEVQVELHKRLQKVTYNIATNDIFAWQFARAAKAQLPVWLRFHNETGDSECSAQKEFMRLNYNPRSWRVSEANTDYSLCATYPKSVIVPKDITDDELRRACAARNNARFPAAVWCCAKNESVLLRSSQPCCGIFNYRFPLDEKLLECARKAVNGRPSSRKLLIVDCRSYTAALANRVVKGGGAESEEYYQQTEVIFCGLANIHEIRSSFHKLRAILAGPQDHNTILQSIQSTFWLQYLISLIDTAQKCVKALVDDGRSVLVHCTDGWDRTTQIVTLTKIIADPYYRTFEGFKVLIRRDWIGFGHKFADRTGTRSSVSGESSPVFLQWLDCVHQLHHLFPDAFQFTLSYLTKLALHCYSGLFGTFLWNSQSERENWSKDTDDAETLSLWTFLDESKPEYGNVIYNPGKSNERLHTSLHVEDLYIWKQLYIGPAIERLINEQTLSNSGMGASQHSEVDRVSLNRAHSAESLSNTDAGTCQGSSNTPFTGNAHTQFHNSNTRTSVSSETDYARPDENDMSFAVYRERDRNAIAKEVDCDGLTKVLEIREERTREKVEKLEKCVNTLKERLEQLRMEELRKMSYGINDESSGTELQIFGESNSASCSVESVLSNMSVVEKDDVADISYGSKGWLMDDASQKCMGCQGTFYYLSNRRHHCRNCGGIFCSSCSKRTFFRVYENKGGNVRVCNKCYEFMAKARSHQLYTVASEMPTTSLTSKRNGGLTTRKPSETDINNGSVISTIFGIKYGMRYSRFSSAIVIAVFLIRIHHVTKTKDCILCKGMSHIPFILPSRLESYTRKSLMGDEKHQDFSSSVMQIVSVFDLENTTFSKDKIGYGGCRSVNEFKKMNRIGEGTYGIVYRAKDIKTGETIALKKVRMDEKSEENGISISAIREIHLLMSLHHKNIVQLKEIVVGQQLTSIFLVMEYCTQVSNLLLTDDGCLKVADFGLARTFGEPSKQMTPRVVTLWYRSPELLFGAKEQNTGVDMWATGCILGELLIHRPLLPGKTELDQINRIIDLLGTPTEKIWKGIEELPALRNFHLRSQPYNKLKCLMERASDSCLQLLNGFFTYDPSLRICAKDALRSRYFNEPPYPCDASMMPSFPQHRNRKRKRKNSSFSNN</sequence>
<feature type="domain" description="Protein kinase" evidence="25">
    <location>
        <begin position="1061"/>
        <end position="1304"/>
    </location>
</feature>
<dbReference type="EC" id="3.1.3.95" evidence="5"/>
<dbReference type="InterPro" id="IPR017441">
    <property type="entry name" value="Protein_kinase_ATP_BS"/>
</dbReference>
<feature type="binding site" evidence="20">
    <location>
        <begin position="395"/>
        <end position="399"/>
    </location>
    <ligand>
        <name>substrate</name>
    </ligand>
</feature>
<evidence type="ECO:0000256" key="20">
    <source>
        <dbReference type="PIRSR" id="PIRSR630564-2"/>
    </source>
</evidence>
<dbReference type="SUPFAM" id="SSF52799">
    <property type="entry name" value="(Phosphotyrosine protein) phosphatases II"/>
    <property type="match status" value="1"/>
</dbReference>
<dbReference type="GO" id="GO:0004438">
    <property type="term" value="F:phosphatidylinositol-3-phosphate phosphatase activity"/>
    <property type="evidence" value="ECO:0007669"/>
    <property type="project" value="TreeGrafter"/>
</dbReference>
<feature type="domain" description="Myotubularin phosphatase" evidence="27">
    <location>
        <begin position="267"/>
        <end position="648"/>
    </location>
</feature>
<reference evidence="30" key="1">
    <citation type="submission" date="2016-06" db="UniProtKB">
        <authorList>
            <consortium name="WormBaseParasite"/>
        </authorList>
    </citation>
    <scope>IDENTIFICATION</scope>
</reference>
<evidence type="ECO:0000259" key="27">
    <source>
        <dbReference type="PROSITE" id="PS51339"/>
    </source>
</evidence>
<dbReference type="InterPro" id="IPR000306">
    <property type="entry name" value="Znf_FYVE"/>
</dbReference>
<dbReference type="PROSITE" id="PS50178">
    <property type="entry name" value="ZF_FYVE"/>
    <property type="match status" value="1"/>
</dbReference>
<evidence type="ECO:0000256" key="5">
    <source>
        <dbReference type="ARBA" id="ARBA00012903"/>
    </source>
</evidence>
<dbReference type="InterPro" id="IPR011011">
    <property type="entry name" value="Znf_FYVE_PHD"/>
</dbReference>
<feature type="domain" description="FYVE-type" evidence="26">
    <location>
        <begin position="852"/>
        <end position="913"/>
    </location>
</feature>
<feature type="binding site" evidence="20">
    <location>
        <begin position="483"/>
        <end position="489"/>
    </location>
    <ligand>
        <name>substrate</name>
    </ligand>
</feature>
<keyword evidence="9 22" id="KW-0547">Nucleotide-binding</keyword>
<evidence type="ECO:0000256" key="7">
    <source>
        <dbReference type="ARBA" id="ARBA00022679"/>
    </source>
</evidence>
<dbReference type="InterPro" id="IPR016130">
    <property type="entry name" value="Tyr_Pase_AS"/>
</dbReference>
<feature type="compositionally biased region" description="Polar residues" evidence="24">
    <location>
        <begin position="687"/>
        <end position="726"/>
    </location>
</feature>
<evidence type="ECO:0000256" key="16">
    <source>
        <dbReference type="ARBA" id="ARBA00032571"/>
    </source>
</evidence>
<proteinExistence type="inferred from homology"/>
<evidence type="ECO:0000256" key="12">
    <source>
        <dbReference type="ARBA" id="ARBA00022801"/>
    </source>
</evidence>
<keyword evidence="12" id="KW-0378">Hydrolase</keyword>
<keyword evidence="14 22" id="KW-0067">ATP-binding</keyword>
<feature type="region of interest" description="Disordered" evidence="24">
    <location>
        <begin position="1315"/>
        <end position="1337"/>
    </location>
</feature>
<feature type="binding site" evidence="22">
    <location>
        <position position="1090"/>
    </location>
    <ligand>
        <name>ATP</name>
        <dbReference type="ChEBI" id="CHEBI:30616"/>
    </ligand>
</feature>
<dbReference type="SUPFAM" id="SSF56112">
    <property type="entry name" value="Protein kinase-like (PK-like)"/>
    <property type="match status" value="1"/>
</dbReference>
<dbReference type="GO" id="GO:0016020">
    <property type="term" value="C:membrane"/>
    <property type="evidence" value="ECO:0007669"/>
    <property type="project" value="UniProtKB-SubCell"/>
</dbReference>
<evidence type="ECO:0000259" key="25">
    <source>
        <dbReference type="PROSITE" id="PS50011"/>
    </source>
</evidence>
<dbReference type="Gene3D" id="3.30.40.10">
    <property type="entry name" value="Zinc/RING finger domain, C3HC4 (zinc finger)"/>
    <property type="match status" value="1"/>
</dbReference>
<evidence type="ECO:0000256" key="21">
    <source>
        <dbReference type="PROSITE-ProRule" id="PRU00091"/>
    </source>
</evidence>
<dbReference type="PANTHER" id="PTHR10807:SF129">
    <property type="entry name" value="MYOTUBULARIN-RELATED PROTEIN 3"/>
    <property type="match status" value="1"/>
</dbReference>
<evidence type="ECO:0000256" key="13">
    <source>
        <dbReference type="ARBA" id="ARBA00022833"/>
    </source>
</evidence>
<dbReference type="SMART" id="SM00064">
    <property type="entry name" value="FYVE"/>
    <property type="match status" value="1"/>
</dbReference>
<dbReference type="GO" id="GO:0004693">
    <property type="term" value="F:cyclin-dependent protein serine/threonine kinase activity"/>
    <property type="evidence" value="ECO:0007669"/>
    <property type="project" value="UniProtKB-EC"/>
</dbReference>
<keyword evidence="23" id="KW-0175">Coiled coil</keyword>
<name>A0A182E4I5_ONCOC</name>
<evidence type="ECO:0000313" key="28">
    <source>
        <dbReference type="EMBL" id="VDK67415.1"/>
    </source>
</evidence>
<keyword evidence="11" id="KW-0418">Kinase</keyword>
<keyword evidence="13" id="KW-0862">Zinc</keyword>
<dbReference type="InterPro" id="IPR010569">
    <property type="entry name" value="Myotubularin-like_Pase_dom"/>
</dbReference>
<evidence type="ECO:0000256" key="24">
    <source>
        <dbReference type="SAM" id="MobiDB-lite"/>
    </source>
</evidence>
<evidence type="ECO:0000256" key="11">
    <source>
        <dbReference type="ARBA" id="ARBA00022777"/>
    </source>
</evidence>
<dbReference type="PROSITE" id="PS00383">
    <property type="entry name" value="TYR_PHOSPHATASE_1"/>
    <property type="match status" value="1"/>
</dbReference>
<evidence type="ECO:0000313" key="30">
    <source>
        <dbReference type="WBParaSite" id="nOo.2.0.1.t02906-RA"/>
    </source>
</evidence>
<feature type="compositionally biased region" description="Basic residues" evidence="24">
    <location>
        <begin position="1322"/>
        <end position="1331"/>
    </location>
</feature>
<accession>A0A182E4I5</accession>
<keyword evidence="7" id="KW-0808">Transferase</keyword>
<evidence type="ECO:0000256" key="4">
    <source>
        <dbReference type="ARBA" id="ARBA00012425"/>
    </source>
</evidence>
<evidence type="ECO:0000259" key="26">
    <source>
        <dbReference type="PROSITE" id="PS50178"/>
    </source>
</evidence>
<dbReference type="WBParaSite" id="nOo.2.0.1.t02906-RA">
    <property type="protein sequence ID" value="nOo.2.0.1.t02906-RA"/>
    <property type="gene ID" value="nOo.2.0.1.g02906"/>
</dbReference>
<evidence type="ECO:0000256" key="3">
    <source>
        <dbReference type="ARBA" id="ARBA00007471"/>
    </source>
</evidence>
<dbReference type="InterPro" id="IPR030564">
    <property type="entry name" value="Myotubularin"/>
</dbReference>
<evidence type="ECO:0000256" key="22">
    <source>
        <dbReference type="PROSITE-ProRule" id="PRU10141"/>
    </source>
</evidence>
<comment type="similarity">
    <text evidence="2">Belongs to the protein kinase superfamily. CMGC Ser/Thr protein kinase family. CDC2/CDKX subfamily.</text>
</comment>
<feature type="coiled-coil region" evidence="23">
    <location>
        <begin position="766"/>
        <end position="793"/>
    </location>
</feature>
<dbReference type="OrthoDB" id="271628at2759"/>
<evidence type="ECO:0000256" key="8">
    <source>
        <dbReference type="ARBA" id="ARBA00022723"/>
    </source>
</evidence>
<keyword evidence="8" id="KW-0479">Metal-binding</keyword>
<dbReference type="EC" id="2.7.11.22" evidence="4"/>
<feature type="active site" description="Phosphocysteine intermediate" evidence="19">
    <location>
        <position position="483"/>
    </location>
</feature>
<evidence type="ECO:0000256" key="6">
    <source>
        <dbReference type="ARBA" id="ARBA00022527"/>
    </source>
</evidence>
<evidence type="ECO:0000256" key="10">
    <source>
        <dbReference type="ARBA" id="ARBA00022771"/>
    </source>
</evidence>
<comment type="similarity">
    <text evidence="3">Belongs to the protein-tyrosine phosphatase family. Non-receptor class myotubularin subfamily.</text>
</comment>
<dbReference type="EMBL" id="UYRW01000503">
    <property type="protein sequence ID" value="VDK67415.1"/>
    <property type="molecule type" value="Genomic_DNA"/>
</dbReference>
<dbReference type="PROSITE" id="PS51339">
    <property type="entry name" value="PPASE_MYOTUBULARIN"/>
    <property type="match status" value="1"/>
</dbReference>
<dbReference type="SUPFAM" id="SSF50729">
    <property type="entry name" value="PH domain-like"/>
    <property type="match status" value="1"/>
</dbReference>
<dbReference type="GO" id="GO:0046856">
    <property type="term" value="P:phosphatidylinositol dephosphorylation"/>
    <property type="evidence" value="ECO:0007669"/>
    <property type="project" value="TreeGrafter"/>
</dbReference>
<dbReference type="GO" id="GO:0005737">
    <property type="term" value="C:cytoplasm"/>
    <property type="evidence" value="ECO:0007669"/>
    <property type="project" value="TreeGrafter"/>
</dbReference>
<evidence type="ECO:0000256" key="23">
    <source>
        <dbReference type="SAM" id="Coils"/>
    </source>
</evidence>
<organism evidence="30">
    <name type="scientific">Onchocerca ochengi</name>
    <name type="common">Filarial nematode worm</name>
    <dbReference type="NCBI Taxonomy" id="42157"/>
    <lineage>
        <taxon>Eukaryota</taxon>
        <taxon>Metazoa</taxon>
        <taxon>Ecdysozoa</taxon>
        <taxon>Nematoda</taxon>
        <taxon>Chromadorea</taxon>
        <taxon>Rhabditida</taxon>
        <taxon>Spirurina</taxon>
        <taxon>Spiruromorpha</taxon>
        <taxon>Filarioidea</taxon>
        <taxon>Onchocercidae</taxon>
        <taxon>Onchocerca</taxon>
    </lineage>
</organism>
<dbReference type="FunFam" id="1.10.510.10:FF:000624">
    <property type="entry name" value="Mitogen-activated protein kinase"/>
    <property type="match status" value="1"/>
</dbReference>
<evidence type="ECO:0000313" key="29">
    <source>
        <dbReference type="Proteomes" id="UP000271087"/>
    </source>
</evidence>
<evidence type="ECO:0000256" key="15">
    <source>
        <dbReference type="ARBA" id="ARBA00023136"/>
    </source>
</evidence>
<dbReference type="GO" id="GO:0008270">
    <property type="term" value="F:zinc ion binding"/>
    <property type="evidence" value="ECO:0007669"/>
    <property type="project" value="UniProtKB-KW"/>
</dbReference>
<dbReference type="InterPro" id="IPR000719">
    <property type="entry name" value="Prot_kinase_dom"/>
</dbReference>
<dbReference type="PANTHER" id="PTHR10807">
    <property type="entry name" value="MYOTUBULARIN-RELATED"/>
    <property type="match status" value="1"/>
</dbReference>
<reference evidence="28 29" key="2">
    <citation type="submission" date="2018-08" db="EMBL/GenBank/DDBJ databases">
        <authorList>
            <person name="Laetsch R D."/>
            <person name="Stevens L."/>
            <person name="Kumar S."/>
            <person name="Blaxter L. M."/>
        </authorList>
    </citation>
    <scope>NUCLEOTIDE SEQUENCE [LARGE SCALE GENOMIC DNA]</scope>
</reference>
<dbReference type="FunFam" id="3.30.200.20:FF:000054">
    <property type="entry name" value="Cyclin-dependent kinase 11B"/>
    <property type="match status" value="1"/>
</dbReference>
<keyword evidence="29" id="KW-1185">Reference proteome</keyword>
<evidence type="ECO:0000256" key="2">
    <source>
        <dbReference type="ARBA" id="ARBA00006485"/>
    </source>
</evidence>
<gene>
    <name evidence="28" type="ORF">NOO_LOCUS2906</name>
</gene>